<proteinExistence type="predicted"/>
<accession>A0A3R7L8U6</accession>
<dbReference type="GeneID" id="40317006"/>
<keyword evidence="3" id="KW-1185">Reference proteome</keyword>
<name>A0A3R7L8U6_9TRYP</name>
<dbReference type="RefSeq" id="XP_029229751.1">
    <property type="nucleotide sequence ID" value="XM_029370313.1"/>
</dbReference>
<sequence>TVTEHEGADSIIAVLDDLARRGKKGYIIYDVSEEGAPPSSKLPPDGWGMILLASLKSGNFNTLAMQLHTSLTIMNCPDEKEVKAMCAWRTRGRPAQEQRKYWETVQDRMSQVGPMPRYILTEADFNEGTEVVNSALQAITASVARDYLDLEEGNIWCPGNPFQQFVKIERVSNTGGLVVIRCTSICRGLDSKVAQRMCEVLGPGECIARSWRASERRLRR</sequence>
<evidence type="ECO:0000259" key="1">
    <source>
        <dbReference type="Pfam" id="PF07999"/>
    </source>
</evidence>
<dbReference type="EMBL" id="MKKU01000142">
    <property type="protein sequence ID" value="RNF22127.1"/>
    <property type="molecule type" value="Genomic_DNA"/>
</dbReference>
<gene>
    <name evidence="2" type="ORF">Tco025E_03395</name>
</gene>
<dbReference type="OrthoDB" id="2340858at2759"/>
<feature type="non-terminal residue" evidence="2">
    <location>
        <position position="1"/>
    </location>
</feature>
<evidence type="ECO:0000313" key="2">
    <source>
        <dbReference type="EMBL" id="RNF22127.1"/>
    </source>
</evidence>
<dbReference type="AlphaFoldDB" id="A0A3R7L8U6"/>
<comment type="caution">
    <text evidence="2">The sequence shown here is derived from an EMBL/GenBank/DDBJ whole genome shotgun (WGS) entry which is preliminary data.</text>
</comment>
<dbReference type="InterPro" id="IPR046836">
    <property type="entry name" value="RHS_C"/>
</dbReference>
<reference evidence="2 3" key="1">
    <citation type="journal article" date="2018" name="BMC Genomics">
        <title>Genomic comparison of Trypanosoma conorhini and Trypanosoma rangeli to Trypanosoma cruzi strains of high and low virulence.</title>
        <authorList>
            <person name="Bradwell K.R."/>
            <person name="Koparde V.N."/>
            <person name="Matveyev A.V."/>
            <person name="Serrano M.G."/>
            <person name="Alves J.M."/>
            <person name="Parikh H."/>
            <person name="Huang B."/>
            <person name="Lee V."/>
            <person name="Espinosa-Alvarez O."/>
            <person name="Ortiz P.A."/>
            <person name="Costa-Martins A.G."/>
            <person name="Teixeira M.M."/>
            <person name="Buck G.A."/>
        </authorList>
    </citation>
    <scope>NUCLEOTIDE SEQUENCE [LARGE SCALE GENOMIC DNA]</scope>
    <source>
        <strain evidence="2 3">025E</strain>
    </source>
</reference>
<protein>
    <submittedName>
        <fullName evidence="2">Retrotransposon hot spot (RHS) protein</fullName>
    </submittedName>
</protein>
<feature type="domain" description="Retrotransposon hot spot protein,C-terminal" evidence="1">
    <location>
        <begin position="1"/>
        <end position="194"/>
    </location>
</feature>
<dbReference type="Proteomes" id="UP000284403">
    <property type="component" value="Unassembled WGS sequence"/>
</dbReference>
<dbReference type="InterPro" id="IPR006518">
    <property type="entry name" value="Trypano_RHS"/>
</dbReference>
<dbReference type="NCBIfam" id="TIGR01631">
    <property type="entry name" value="Trypano_RHS"/>
    <property type="match status" value="1"/>
</dbReference>
<dbReference type="Pfam" id="PF07999">
    <property type="entry name" value="RHSP"/>
    <property type="match status" value="1"/>
</dbReference>
<evidence type="ECO:0000313" key="3">
    <source>
        <dbReference type="Proteomes" id="UP000284403"/>
    </source>
</evidence>
<organism evidence="2 3">
    <name type="scientific">Trypanosoma conorhini</name>
    <dbReference type="NCBI Taxonomy" id="83891"/>
    <lineage>
        <taxon>Eukaryota</taxon>
        <taxon>Discoba</taxon>
        <taxon>Euglenozoa</taxon>
        <taxon>Kinetoplastea</taxon>
        <taxon>Metakinetoplastina</taxon>
        <taxon>Trypanosomatida</taxon>
        <taxon>Trypanosomatidae</taxon>
        <taxon>Trypanosoma</taxon>
    </lineage>
</organism>